<evidence type="ECO:0000259" key="3">
    <source>
        <dbReference type="Pfam" id="PF03816"/>
    </source>
</evidence>
<dbReference type="InterPro" id="IPR004474">
    <property type="entry name" value="LytR_CpsA_psr"/>
</dbReference>
<dbReference type="Proteomes" id="UP001139648">
    <property type="component" value="Unassembled WGS sequence"/>
</dbReference>
<dbReference type="AlphaFoldDB" id="A0A9X2GRU2"/>
<evidence type="ECO:0000313" key="5">
    <source>
        <dbReference type="Proteomes" id="UP001139648"/>
    </source>
</evidence>
<comment type="similarity">
    <text evidence="1">Belongs to the LytR/CpsA/Psr (LCP) family.</text>
</comment>
<name>A0A9X2GRU2_9ACTN</name>
<dbReference type="InterPro" id="IPR050922">
    <property type="entry name" value="LytR/CpsA/Psr_CW_biosynth"/>
</dbReference>
<protein>
    <submittedName>
        <fullName evidence="4">LCP family protein required for cell wall assembly</fullName>
    </submittedName>
</protein>
<dbReference type="NCBIfam" id="TIGR00350">
    <property type="entry name" value="lytR_cpsA_psr"/>
    <property type="match status" value="1"/>
</dbReference>
<keyword evidence="2" id="KW-1133">Transmembrane helix</keyword>
<proteinExistence type="inferred from homology"/>
<accession>A0A9X2GRU2</accession>
<evidence type="ECO:0000313" key="4">
    <source>
        <dbReference type="EMBL" id="MCP2362765.1"/>
    </source>
</evidence>
<gene>
    <name evidence="4" type="ORF">HD597_009785</name>
</gene>
<dbReference type="Gene3D" id="3.40.630.190">
    <property type="entry name" value="LCP protein"/>
    <property type="match status" value="1"/>
</dbReference>
<evidence type="ECO:0000256" key="1">
    <source>
        <dbReference type="ARBA" id="ARBA00006068"/>
    </source>
</evidence>
<dbReference type="PANTHER" id="PTHR33392">
    <property type="entry name" value="POLYISOPRENYL-TEICHOIC ACID--PEPTIDOGLYCAN TEICHOIC ACID TRANSFERASE TAGU"/>
    <property type="match status" value="1"/>
</dbReference>
<dbReference type="Pfam" id="PF03816">
    <property type="entry name" value="LytR_cpsA_psr"/>
    <property type="match status" value="1"/>
</dbReference>
<comment type="caution">
    <text evidence="4">The sequence shown here is derived from an EMBL/GenBank/DDBJ whole genome shotgun (WGS) entry which is preliminary data.</text>
</comment>
<dbReference type="RefSeq" id="WP_253753796.1">
    <property type="nucleotide sequence ID" value="NZ_BAABKA010000079.1"/>
</dbReference>
<sequence length="336" mass="36763">MDDLKLLRDLGAELEHQPPPTLVRRRESFLRARPRRRWSGWWTAGLVAVATAAAVAVPVAFVAVRHTAAPPAGTDTVDMSGTRNVLVIGSDTREGEGNEKYGPESARRDVGQRSDTIMIVHVPADRGRATAISISRDSMVRIPRCGTQPARLDLINSAYAVGGAACLRTTLESLTGLRLHHTVDVDFSGFKNMVDAIGGVTVKLPQPVDDRAAKLKLPAGENLLDGEQALGYARLRHYGDGSDVARIKRQQALVLAMLKKAQRQVVADPGRLKAFLGEVREGVRTDLSLEAMYELGRQLQEVRMTVVSVPWEPYPGDPNRVRWKQPEAGELFGSLK</sequence>
<dbReference type="PANTHER" id="PTHR33392:SF6">
    <property type="entry name" value="POLYISOPRENYL-TEICHOIC ACID--PEPTIDOGLYCAN TEICHOIC ACID TRANSFERASE TAGU"/>
    <property type="match status" value="1"/>
</dbReference>
<feature type="domain" description="Cell envelope-related transcriptional attenuator" evidence="3">
    <location>
        <begin position="113"/>
        <end position="262"/>
    </location>
</feature>
<keyword evidence="2" id="KW-0812">Transmembrane</keyword>
<feature type="transmembrane region" description="Helical" evidence="2">
    <location>
        <begin position="41"/>
        <end position="64"/>
    </location>
</feature>
<reference evidence="4" key="1">
    <citation type="submission" date="2022-06" db="EMBL/GenBank/DDBJ databases">
        <title>Sequencing the genomes of 1000 actinobacteria strains.</title>
        <authorList>
            <person name="Klenk H.-P."/>
        </authorList>
    </citation>
    <scope>NUCLEOTIDE SEQUENCE</scope>
    <source>
        <strain evidence="4">DSM 46694</strain>
    </source>
</reference>
<keyword evidence="2" id="KW-0472">Membrane</keyword>
<dbReference type="EMBL" id="JAMZEB010000002">
    <property type="protein sequence ID" value="MCP2362765.1"/>
    <property type="molecule type" value="Genomic_DNA"/>
</dbReference>
<organism evidence="4 5">
    <name type="scientific">Nonomuraea thailandensis</name>
    <dbReference type="NCBI Taxonomy" id="1188745"/>
    <lineage>
        <taxon>Bacteria</taxon>
        <taxon>Bacillati</taxon>
        <taxon>Actinomycetota</taxon>
        <taxon>Actinomycetes</taxon>
        <taxon>Streptosporangiales</taxon>
        <taxon>Streptosporangiaceae</taxon>
        <taxon>Nonomuraea</taxon>
    </lineage>
</organism>
<keyword evidence="5" id="KW-1185">Reference proteome</keyword>
<evidence type="ECO:0000256" key="2">
    <source>
        <dbReference type="SAM" id="Phobius"/>
    </source>
</evidence>